<accession>F4QQE2</accession>
<keyword evidence="1" id="KW-0812">Transmembrane</keyword>
<name>F4QQE2_9CAUL</name>
<keyword evidence="3" id="KW-1185">Reference proteome</keyword>
<dbReference type="STRING" id="715226.ABI_34500"/>
<dbReference type="EMBL" id="GL883079">
    <property type="protein sequence ID" value="EGF90429.1"/>
    <property type="molecule type" value="Genomic_DNA"/>
</dbReference>
<sequence length="45" mass="4921">MMVFLAVAVWFDIRGRGRVHPALLVVGLVYSMLQILLGPIAGSPR</sequence>
<protein>
    <submittedName>
        <fullName evidence="2">Uncharacterized protein</fullName>
    </submittedName>
</protein>
<evidence type="ECO:0000313" key="3">
    <source>
        <dbReference type="Proteomes" id="UP000006512"/>
    </source>
</evidence>
<dbReference type="AlphaFoldDB" id="F4QQE2"/>
<dbReference type="Proteomes" id="UP000006512">
    <property type="component" value="Unassembled WGS sequence"/>
</dbReference>
<dbReference type="HOGENOM" id="CLU_3195563_0_0_5"/>
<reference evidence="3" key="1">
    <citation type="submission" date="2011-03" db="EMBL/GenBank/DDBJ databases">
        <title>Draft genome sequence of Brevundimonas diminuta.</title>
        <authorList>
            <person name="Brown P.J.B."/>
            <person name="Buechlein A."/>
            <person name="Hemmerich C."/>
            <person name="Brun Y.V."/>
        </authorList>
    </citation>
    <scope>NUCLEOTIDE SEQUENCE [LARGE SCALE GENOMIC DNA]</scope>
    <source>
        <strain evidence="3">C19</strain>
    </source>
</reference>
<evidence type="ECO:0000313" key="2">
    <source>
        <dbReference type="EMBL" id="EGF90429.1"/>
    </source>
</evidence>
<keyword evidence="1" id="KW-0472">Membrane</keyword>
<proteinExistence type="predicted"/>
<gene>
    <name evidence="2" type="ORF">ABI_34500</name>
</gene>
<organism evidence="2 3">
    <name type="scientific">Asticcacaulis biprosthecium C19</name>
    <dbReference type="NCBI Taxonomy" id="715226"/>
    <lineage>
        <taxon>Bacteria</taxon>
        <taxon>Pseudomonadati</taxon>
        <taxon>Pseudomonadota</taxon>
        <taxon>Alphaproteobacteria</taxon>
        <taxon>Caulobacterales</taxon>
        <taxon>Caulobacteraceae</taxon>
        <taxon>Asticcacaulis</taxon>
    </lineage>
</organism>
<keyword evidence="1" id="KW-1133">Transmembrane helix</keyword>
<evidence type="ECO:0000256" key="1">
    <source>
        <dbReference type="SAM" id="Phobius"/>
    </source>
</evidence>
<feature type="transmembrane region" description="Helical" evidence="1">
    <location>
        <begin position="21"/>
        <end position="42"/>
    </location>
</feature>